<evidence type="ECO:0000313" key="2">
    <source>
        <dbReference type="EMBL" id="KAF6741862.1"/>
    </source>
</evidence>
<evidence type="ECO:0000313" key="3">
    <source>
        <dbReference type="Proteomes" id="UP000521943"/>
    </source>
</evidence>
<comment type="caution">
    <text evidence="2">The sequence shown here is derived from an EMBL/GenBank/DDBJ whole genome shotgun (WGS) entry which is preliminary data.</text>
</comment>
<dbReference type="Proteomes" id="UP000521943">
    <property type="component" value="Unassembled WGS sequence"/>
</dbReference>
<sequence>MPPHCKLLHTQAPYDVACGHPAFKQFNALTFAIYANNKNSMVTSLLAAELNNIIEIFALSSKLFHSADPQDQVKLAHLNFPISMTCISCLANQWNHALRFPAYDMQSETWAFPQNCLPIHADFGIQPKHLGSAVHVESIECKPLHQWFFNTALWKAVEEQCTQPKSQSTSLGRPNNKKHCFENTSMASGSSQSTNNNTINNSNNDVDMEQEEVAGLSESEKGAATPSKAGTMDTPKSRKQLEEKKATEKATATPKK</sequence>
<reference evidence="2 3" key="1">
    <citation type="submission" date="2020-07" db="EMBL/GenBank/DDBJ databases">
        <title>Comparative genomics of pyrophilous fungi reveals a link between fire events and developmental genes.</title>
        <authorList>
            <consortium name="DOE Joint Genome Institute"/>
            <person name="Steindorff A.S."/>
            <person name="Carver A."/>
            <person name="Calhoun S."/>
            <person name="Stillman K."/>
            <person name="Liu H."/>
            <person name="Lipzen A."/>
            <person name="Pangilinan J."/>
            <person name="Labutti K."/>
            <person name="Bruns T.D."/>
            <person name="Grigoriev I.V."/>
        </authorList>
    </citation>
    <scope>NUCLEOTIDE SEQUENCE [LARGE SCALE GENOMIC DNA]</scope>
    <source>
        <strain evidence="2 3">CBS 144469</strain>
    </source>
</reference>
<protein>
    <submittedName>
        <fullName evidence="2">Uncharacterized protein</fullName>
    </submittedName>
</protein>
<feature type="region of interest" description="Disordered" evidence="1">
    <location>
        <begin position="164"/>
        <end position="256"/>
    </location>
</feature>
<feature type="compositionally biased region" description="Low complexity" evidence="1">
    <location>
        <begin position="188"/>
        <end position="204"/>
    </location>
</feature>
<name>A0A8H6H979_9AGAR</name>
<evidence type="ECO:0000256" key="1">
    <source>
        <dbReference type="SAM" id="MobiDB-lite"/>
    </source>
</evidence>
<proteinExistence type="predicted"/>
<gene>
    <name evidence="2" type="ORF">DFP72DRAFT_1083002</name>
</gene>
<feature type="compositionally biased region" description="Basic and acidic residues" evidence="1">
    <location>
        <begin position="235"/>
        <end position="248"/>
    </location>
</feature>
<keyword evidence="3" id="KW-1185">Reference proteome</keyword>
<feature type="compositionally biased region" description="Polar residues" evidence="1">
    <location>
        <begin position="164"/>
        <end position="173"/>
    </location>
</feature>
<accession>A0A8H6H979</accession>
<dbReference type="AlphaFoldDB" id="A0A8H6H979"/>
<organism evidence="2 3">
    <name type="scientific">Ephemerocybe angulata</name>
    <dbReference type="NCBI Taxonomy" id="980116"/>
    <lineage>
        <taxon>Eukaryota</taxon>
        <taxon>Fungi</taxon>
        <taxon>Dikarya</taxon>
        <taxon>Basidiomycota</taxon>
        <taxon>Agaricomycotina</taxon>
        <taxon>Agaricomycetes</taxon>
        <taxon>Agaricomycetidae</taxon>
        <taxon>Agaricales</taxon>
        <taxon>Agaricineae</taxon>
        <taxon>Psathyrellaceae</taxon>
        <taxon>Ephemerocybe</taxon>
    </lineage>
</organism>
<dbReference type="EMBL" id="JACGCI010000214">
    <property type="protein sequence ID" value="KAF6741862.1"/>
    <property type="molecule type" value="Genomic_DNA"/>
</dbReference>